<gene>
    <name evidence="2" type="ORF">FHS49_001141</name>
</gene>
<protein>
    <recommendedName>
        <fullName evidence="1">Prolyl 4-hydroxylase alpha subunit Fe(2+) 2OG dioxygenase domain-containing protein</fullName>
    </recommendedName>
</protein>
<reference evidence="2 3" key="1">
    <citation type="submission" date="2020-08" db="EMBL/GenBank/DDBJ databases">
        <title>Genomic Encyclopedia of Type Strains, Phase IV (KMG-IV): sequencing the most valuable type-strain genomes for metagenomic binning, comparative biology and taxonomic classification.</title>
        <authorList>
            <person name="Goeker M."/>
        </authorList>
    </citation>
    <scope>NUCLEOTIDE SEQUENCE [LARGE SCALE GENOMIC DNA]</scope>
    <source>
        <strain evidence="2 3">DSM 25079</strain>
    </source>
</reference>
<sequence>MSVLQLHSIDGFLHFDEAECRAAGKALAASYQTASPFPHVVIDDLLDADVLRDVAAHYPATDDKTFFDRDQERFKFQFHPEEVPSGQTRNLLAELNGRAFLGFLEEMTGITGLVSDPYYAGGGLHLTRRGGHLSVHADFNVHGEMKMERRLNLLVYLNEDWPDAYGGKLELWDREMKGCEKSVAPLLGRAVVFNTSLDSFHGHPDPLSCPPERDRRSIATYYYTALGDGQTAIPIRTTTFQTRPGSADKTDWGVKSGHFIADWVPRRLQRYAKRINPFG</sequence>
<feature type="domain" description="Prolyl 4-hydroxylase alpha subunit Fe(2+) 2OG dioxygenase" evidence="1">
    <location>
        <begin position="126"/>
        <end position="223"/>
    </location>
</feature>
<dbReference type="Pfam" id="PF13640">
    <property type="entry name" value="2OG-FeII_Oxy_3"/>
    <property type="match status" value="1"/>
</dbReference>
<evidence type="ECO:0000313" key="2">
    <source>
        <dbReference type="EMBL" id="MBB5685133.1"/>
    </source>
</evidence>
<dbReference type="InterPro" id="IPR044862">
    <property type="entry name" value="Pro_4_hyd_alph_FE2OG_OXY"/>
</dbReference>
<dbReference type="AlphaFoldDB" id="A0A7W9AG87"/>
<evidence type="ECO:0000313" key="3">
    <source>
        <dbReference type="Proteomes" id="UP000549617"/>
    </source>
</evidence>
<evidence type="ECO:0000259" key="1">
    <source>
        <dbReference type="Pfam" id="PF13640"/>
    </source>
</evidence>
<comment type="caution">
    <text evidence="2">The sequence shown here is derived from an EMBL/GenBank/DDBJ whole genome shotgun (WGS) entry which is preliminary data.</text>
</comment>
<name>A0A7W9AG87_9SPHN</name>
<dbReference type="EMBL" id="JACIJC010000002">
    <property type="protein sequence ID" value="MBB5685133.1"/>
    <property type="molecule type" value="Genomic_DNA"/>
</dbReference>
<dbReference type="RefSeq" id="WP_184016237.1">
    <property type="nucleotide sequence ID" value="NZ_JACIJC010000002.1"/>
</dbReference>
<dbReference type="Gene3D" id="2.60.120.620">
    <property type="entry name" value="q2cbj1_9rhob like domain"/>
    <property type="match status" value="1"/>
</dbReference>
<accession>A0A7W9AG87</accession>
<keyword evidence="3" id="KW-1185">Reference proteome</keyword>
<dbReference type="Proteomes" id="UP000549617">
    <property type="component" value="Unassembled WGS sequence"/>
</dbReference>
<organism evidence="2 3">
    <name type="scientific">Sphingobium boeckii</name>
    <dbReference type="NCBI Taxonomy" id="1082345"/>
    <lineage>
        <taxon>Bacteria</taxon>
        <taxon>Pseudomonadati</taxon>
        <taxon>Pseudomonadota</taxon>
        <taxon>Alphaproteobacteria</taxon>
        <taxon>Sphingomonadales</taxon>
        <taxon>Sphingomonadaceae</taxon>
        <taxon>Sphingobium</taxon>
    </lineage>
</organism>
<proteinExistence type="predicted"/>